<feature type="binding site" evidence="2">
    <location>
        <position position="158"/>
    </location>
    <ligand>
        <name>Fe cation</name>
        <dbReference type="ChEBI" id="CHEBI:24875"/>
        <label>2</label>
    </ligand>
</feature>
<feature type="binding site" evidence="2">
    <location>
        <position position="40"/>
    </location>
    <ligand>
        <name>Fe cation</name>
        <dbReference type="ChEBI" id="CHEBI:24875"/>
        <label>1</label>
    </ligand>
</feature>
<name>A0A517YZF7_9BACT</name>
<feature type="binding site" evidence="2">
    <location>
        <position position="39"/>
    </location>
    <ligand>
        <name>Fe cation</name>
        <dbReference type="ChEBI" id="CHEBI:24875"/>
        <label>1</label>
    </ligand>
</feature>
<keyword evidence="2" id="KW-0479">Metal-binding</keyword>
<feature type="binding site" evidence="2">
    <location>
        <position position="183"/>
    </location>
    <ligand>
        <name>Fe cation</name>
        <dbReference type="ChEBI" id="CHEBI:24875"/>
        <label>2</label>
    </ligand>
</feature>
<sequence>MRIIILGDIVGTPGRQAVTQAIPILREQYTPDLLIANAENASNGTGLTPDLYKKLVRAGIDAFTLGDHVYKKNHIIPILQSESNIIRPANLSHKALGNRFMRLTPGDPSQNLPAIYVFTVLGRIFMSLPASDPFECCDNLIADIKKHDPTAIIITEVHAEASSEKVALGWYLNGRVSCVFGTHTHIPTADARILPPTLSDGSISDRPSPSGGTAYITDLGMCGPTGSVLGRRVDRVLTHMTTNMPAPFDVATISPVTAGILLDINPKTGLATSIQRIELPADTNSPPFTAH</sequence>
<dbReference type="InterPro" id="IPR005235">
    <property type="entry name" value="YmdB-like"/>
</dbReference>
<reference evidence="3 4" key="1">
    <citation type="submission" date="2019-02" db="EMBL/GenBank/DDBJ databases">
        <title>Deep-cultivation of Planctomycetes and their phenomic and genomic characterization uncovers novel biology.</title>
        <authorList>
            <person name="Wiegand S."/>
            <person name="Jogler M."/>
            <person name="Boedeker C."/>
            <person name="Pinto D."/>
            <person name="Vollmers J."/>
            <person name="Rivas-Marin E."/>
            <person name="Kohn T."/>
            <person name="Peeters S.H."/>
            <person name="Heuer A."/>
            <person name="Rast P."/>
            <person name="Oberbeckmann S."/>
            <person name="Bunk B."/>
            <person name="Jeske O."/>
            <person name="Meyerdierks A."/>
            <person name="Storesund J.E."/>
            <person name="Kallscheuer N."/>
            <person name="Luecker S."/>
            <person name="Lage O.M."/>
            <person name="Pohl T."/>
            <person name="Merkel B.J."/>
            <person name="Hornburger P."/>
            <person name="Mueller R.-W."/>
            <person name="Bruemmer F."/>
            <person name="Labrenz M."/>
            <person name="Spormann A.M."/>
            <person name="Op den Camp H."/>
            <person name="Overmann J."/>
            <person name="Amann R."/>
            <person name="Jetten M.S.M."/>
            <person name="Mascher T."/>
            <person name="Medema M.H."/>
            <person name="Devos D.P."/>
            <person name="Kaster A.-K."/>
            <person name="Ovreas L."/>
            <person name="Rohde M."/>
            <person name="Galperin M.Y."/>
            <person name="Jogler C."/>
        </authorList>
    </citation>
    <scope>NUCLEOTIDE SEQUENCE [LARGE SCALE GENOMIC DNA]</scope>
    <source>
        <strain evidence="3 4">KS4</strain>
    </source>
</reference>
<feature type="binding site" evidence="2">
    <location>
        <position position="8"/>
    </location>
    <ligand>
        <name>Fe cation</name>
        <dbReference type="ChEBI" id="CHEBI:24875"/>
        <label>1</label>
    </ligand>
</feature>
<keyword evidence="4" id="KW-1185">Reference proteome</keyword>
<evidence type="ECO:0000313" key="3">
    <source>
        <dbReference type="EMBL" id="QDU35605.1"/>
    </source>
</evidence>
<dbReference type="Pfam" id="PF13277">
    <property type="entry name" value="YmdB"/>
    <property type="match status" value="1"/>
</dbReference>
<dbReference type="PIRSF" id="PIRSF004789">
    <property type="entry name" value="DR1281"/>
    <property type="match status" value="1"/>
</dbReference>
<dbReference type="Proteomes" id="UP000317369">
    <property type="component" value="Chromosome"/>
</dbReference>
<feature type="binding site" evidence="2">
    <location>
        <position position="39"/>
    </location>
    <ligand>
        <name>Fe cation</name>
        <dbReference type="ChEBI" id="CHEBI:24875"/>
        <label>2</label>
    </ligand>
</feature>
<dbReference type="EMBL" id="CP036425">
    <property type="protein sequence ID" value="QDU35605.1"/>
    <property type="molecule type" value="Genomic_DNA"/>
</dbReference>
<gene>
    <name evidence="3" type="ORF">KS4_36880</name>
</gene>
<dbReference type="GO" id="GO:0046872">
    <property type="term" value="F:metal ion binding"/>
    <property type="evidence" value="ECO:0007669"/>
    <property type="project" value="UniProtKB-KW"/>
</dbReference>
<proteinExistence type="predicted"/>
<dbReference type="OrthoDB" id="9801109at2"/>
<dbReference type="RefSeq" id="WP_145081214.1">
    <property type="nucleotide sequence ID" value="NZ_CP036425.1"/>
</dbReference>
<evidence type="ECO:0000256" key="2">
    <source>
        <dbReference type="PIRSR" id="PIRSR004789-51"/>
    </source>
</evidence>
<dbReference type="InterPro" id="IPR029052">
    <property type="entry name" value="Metallo-depent_PP-like"/>
</dbReference>
<evidence type="ECO:0000313" key="4">
    <source>
        <dbReference type="Proteomes" id="UP000317369"/>
    </source>
</evidence>
<organism evidence="3 4">
    <name type="scientific">Poriferisphaera corsica</name>
    <dbReference type="NCBI Taxonomy" id="2528020"/>
    <lineage>
        <taxon>Bacteria</taxon>
        <taxon>Pseudomonadati</taxon>
        <taxon>Planctomycetota</taxon>
        <taxon>Phycisphaerae</taxon>
        <taxon>Phycisphaerales</taxon>
        <taxon>Phycisphaeraceae</taxon>
        <taxon>Poriferisphaera</taxon>
    </lineage>
</organism>
<dbReference type="PANTHER" id="PTHR36303">
    <property type="entry name" value="2',3'-CYCLIC-NUCLEOTIDE 2'-PHOSPHODIESTERASE"/>
    <property type="match status" value="1"/>
</dbReference>
<evidence type="ECO:0000256" key="1">
    <source>
        <dbReference type="PIRSR" id="PIRSR004789-50"/>
    </source>
</evidence>
<feature type="active site" description="Proton donor" evidence="1">
    <location>
        <position position="68"/>
    </location>
</feature>
<feature type="binding site" evidence="2">
    <location>
        <position position="67"/>
    </location>
    <ligand>
        <name>Fe cation</name>
        <dbReference type="ChEBI" id="CHEBI:24875"/>
        <label>2</label>
    </ligand>
</feature>
<dbReference type="Gene3D" id="3.60.21.10">
    <property type="match status" value="1"/>
</dbReference>
<dbReference type="SUPFAM" id="SSF56300">
    <property type="entry name" value="Metallo-dependent phosphatases"/>
    <property type="match status" value="1"/>
</dbReference>
<dbReference type="GO" id="GO:0004113">
    <property type="term" value="F:2',3'-cyclic-nucleotide 3'-phosphodiesterase activity"/>
    <property type="evidence" value="ECO:0007669"/>
    <property type="project" value="TreeGrafter"/>
</dbReference>
<dbReference type="PANTHER" id="PTHR36303:SF1">
    <property type="entry name" value="2',3'-CYCLIC-NUCLEOTIDE 2'-PHOSPHODIESTERASE"/>
    <property type="match status" value="1"/>
</dbReference>
<evidence type="ECO:0008006" key="5">
    <source>
        <dbReference type="Google" id="ProtNLM"/>
    </source>
</evidence>
<dbReference type="AlphaFoldDB" id="A0A517YZF7"/>
<dbReference type="KEGG" id="pcor:KS4_36880"/>
<feature type="binding site" evidence="2">
    <location>
        <position position="185"/>
    </location>
    <ligand>
        <name>Fe cation</name>
        <dbReference type="ChEBI" id="CHEBI:24875"/>
        <label>1</label>
    </ligand>
</feature>
<accession>A0A517YZF7</accession>
<protein>
    <recommendedName>
        <fullName evidence="5">TIGR00282 family metallophosphoesterase</fullName>
    </recommendedName>
</protein>